<feature type="domain" description="E3 ubiquitin-protein ligase TTC3/DZIP3" evidence="2">
    <location>
        <begin position="207"/>
        <end position="317"/>
    </location>
</feature>
<dbReference type="AlphaFoldDB" id="A0A0B7A108"/>
<feature type="non-terminal residue" evidence="3">
    <location>
        <position position="369"/>
    </location>
</feature>
<feature type="compositionally biased region" description="Basic and acidic residues" evidence="1">
    <location>
        <begin position="343"/>
        <end position="355"/>
    </location>
</feature>
<gene>
    <name evidence="3" type="primary">ORF91348</name>
</gene>
<accession>A0A0B7A108</accession>
<feature type="region of interest" description="Disordered" evidence="1">
    <location>
        <begin position="321"/>
        <end position="369"/>
    </location>
</feature>
<protein>
    <recommendedName>
        <fullName evidence="2">E3 ubiquitin-protein ligase TTC3/DZIP3 domain-containing protein</fullName>
    </recommendedName>
</protein>
<dbReference type="UniPathway" id="UPA00143"/>
<dbReference type="EMBL" id="HACG01027638">
    <property type="protein sequence ID" value="CEK74503.1"/>
    <property type="molecule type" value="Transcribed_RNA"/>
</dbReference>
<name>A0A0B7A108_9EUPU</name>
<proteinExistence type="predicted"/>
<evidence type="ECO:0000259" key="2">
    <source>
        <dbReference type="Pfam" id="PF19179"/>
    </source>
</evidence>
<dbReference type="InterPro" id="IPR043866">
    <property type="entry name" value="TTC3/DZIP3_dom"/>
</dbReference>
<dbReference type="Gene3D" id="1.25.40.10">
    <property type="entry name" value="Tetratricopeptide repeat domain"/>
    <property type="match status" value="1"/>
</dbReference>
<evidence type="ECO:0000256" key="1">
    <source>
        <dbReference type="SAM" id="MobiDB-lite"/>
    </source>
</evidence>
<evidence type="ECO:0000313" key="3">
    <source>
        <dbReference type="EMBL" id="CEK74503.1"/>
    </source>
</evidence>
<feature type="compositionally biased region" description="Low complexity" evidence="1">
    <location>
        <begin position="322"/>
        <end position="337"/>
    </location>
</feature>
<dbReference type="Pfam" id="PF19179">
    <property type="entry name" value="TTC3_DZIP3_dom"/>
    <property type="match status" value="1"/>
</dbReference>
<reference evidence="3" key="1">
    <citation type="submission" date="2014-12" db="EMBL/GenBank/DDBJ databases">
        <title>Insight into the proteome of Arion vulgaris.</title>
        <authorList>
            <person name="Aradska J."/>
            <person name="Bulat T."/>
            <person name="Smidak R."/>
            <person name="Sarate P."/>
            <person name="Gangsoo J."/>
            <person name="Sialana F."/>
            <person name="Bilban M."/>
            <person name="Lubec G."/>
        </authorList>
    </citation>
    <scope>NUCLEOTIDE SEQUENCE</scope>
    <source>
        <tissue evidence="3">Skin</tissue>
    </source>
</reference>
<dbReference type="GO" id="GO:0016567">
    <property type="term" value="P:protein ubiquitination"/>
    <property type="evidence" value="ECO:0007669"/>
    <property type="project" value="UniProtKB-UniPathway"/>
</dbReference>
<dbReference type="InterPro" id="IPR011990">
    <property type="entry name" value="TPR-like_helical_dom_sf"/>
</dbReference>
<organism evidence="3">
    <name type="scientific">Arion vulgaris</name>
    <dbReference type="NCBI Taxonomy" id="1028688"/>
    <lineage>
        <taxon>Eukaryota</taxon>
        <taxon>Metazoa</taxon>
        <taxon>Spiralia</taxon>
        <taxon>Lophotrochozoa</taxon>
        <taxon>Mollusca</taxon>
        <taxon>Gastropoda</taxon>
        <taxon>Heterobranchia</taxon>
        <taxon>Euthyneura</taxon>
        <taxon>Panpulmonata</taxon>
        <taxon>Eupulmonata</taxon>
        <taxon>Stylommatophora</taxon>
        <taxon>Helicina</taxon>
        <taxon>Arionoidea</taxon>
        <taxon>Arionidae</taxon>
        <taxon>Arion</taxon>
    </lineage>
</organism>
<dbReference type="PANTHER" id="PTHR17550:SF4">
    <property type="entry name" value="E3 UBIQUITIN-PROTEIN LIGASE TTC3"/>
    <property type="match status" value="1"/>
</dbReference>
<sequence length="369" mass="42529">NSKHYFRAAKAYLELGQLDKAEETNLQSLEYCLDQLQREAILQQGQEILAKSRMTKVRQNDVSSGSEEREIDTAQLQYTRLTCEGFRMYLSGAYSQAVEQFKSALNILSRPEGLTIEDDELMVVWFVYGISCVKSGNTRNLQTAVEKFNAIIARTDTFPAAYYGLGLTHMAFKRYKDAEEALMLGLKRIKEVKERKVYVWPQTDKTIDETDVTIVAKLMEDMLKECKHPPKPDAICKFHAETDNSKREIYISDPDYKGHICIKCRADCSIEFHAQCWKPSENQTRGKHNWKEILDTQCPTPGCWGLISEIFICRPDQEKSLKLSSQSDPKPKSQQPLRPKLKMKSDSASKIERKMEKKKQKMEKKQEAQ</sequence>
<feature type="non-terminal residue" evidence="3">
    <location>
        <position position="1"/>
    </location>
</feature>
<dbReference type="SUPFAM" id="SSF48452">
    <property type="entry name" value="TPR-like"/>
    <property type="match status" value="1"/>
</dbReference>
<dbReference type="PANTHER" id="PTHR17550">
    <property type="entry name" value="E3 UBIQUITIN-PROTEIN LIGASE TTC3"/>
    <property type="match status" value="1"/>
</dbReference>